<evidence type="ECO:0000256" key="6">
    <source>
        <dbReference type="RuleBase" id="RU000716"/>
    </source>
</evidence>
<dbReference type="EMBL" id="JAVREL010000020">
    <property type="protein sequence ID" value="MDT0346437.1"/>
    <property type="molecule type" value="Genomic_DNA"/>
</dbReference>
<dbReference type="NCBIfam" id="TIGR02937">
    <property type="entry name" value="sigma70-ECF"/>
    <property type="match status" value="1"/>
</dbReference>
<dbReference type="InterPro" id="IPR036388">
    <property type="entry name" value="WH-like_DNA-bd_sf"/>
</dbReference>
<keyword evidence="2 6" id="KW-0805">Transcription regulation</keyword>
<dbReference type="PANTHER" id="PTHR43133">
    <property type="entry name" value="RNA POLYMERASE ECF-TYPE SIGMA FACTO"/>
    <property type="match status" value="1"/>
</dbReference>
<dbReference type="SUPFAM" id="SSF88659">
    <property type="entry name" value="Sigma3 and sigma4 domains of RNA polymerase sigma factors"/>
    <property type="match status" value="1"/>
</dbReference>
<dbReference type="Gene3D" id="1.10.10.10">
    <property type="entry name" value="Winged helix-like DNA-binding domain superfamily/Winged helix DNA-binding domain"/>
    <property type="match status" value="1"/>
</dbReference>
<dbReference type="CDD" id="cd06171">
    <property type="entry name" value="Sigma70_r4"/>
    <property type="match status" value="1"/>
</dbReference>
<protein>
    <recommendedName>
        <fullName evidence="6">RNA polymerase sigma factor</fullName>
    </recommendedName>
</protein>
<evidence type="ECO:0000313" key="9">
    <source>
        <dbReference type="EMBL" id="MDT0346437.1"/>
    </source>
</evidence>
<dbReference type="Gene3D" id="1.10.1740.10">
    <property type="match status" value="1"/>
</dbReference>
<comment type="similarity">
    <text evidence="1 6">Belongs to the sigma-70 factor family. ECF subfamily.</text>
</comment>
<dbReference type="InterPro" id="IPR013324">
    <property type="entry name" value="RNA_pol_sigma_r3/r4-like"/>
</dbReference>
<feature type="domain" description="RNA polymerase sigma-70 region 2" evidence="7">
    <location>
        <begin position="38"/>
        <end position="100"/>
    </location>
</feature>
<feature type="domain" description="RNA polymerase sigma factor 70 region 4 type 2" evidence="8">
    <location>
        <begin position="132"/>
        <end position="184"/>
    </location>
</feature>
<evidence type="ECO:0000256" key="5">
    <source>
        <dbReference type="ARBA" id="ARBA00023163"/>
    </source>
</evidence>
<organism evidence="9 10">
    <name type="scientific">Streptomyces litchfieldiae</name>
    <dbReference type="NCBI Taxonomy" id="3075543"/>
    <lineage>
        <taxon>Bacteria</taxon>
        <taxon>Bacillati</taxon>
        <taxon>Actinomycetota</taxon>
        <taxon>Actinomycetes</taxon>
        <taxon>Kitasatosporales</taxon>
        <taxon>Streptomycetaceae</taxon>
        <taxon>Streptomyces</taxon>
    </lineage>
</organism>
<name>A0ABU2MYJ3_9ACTN</name>
<dbReference type="InterPro" id="IPR039425">
    <property type="entry name" value="RNA_pol_sigma-70-like"/>
</dbReference>
<evidence type="ECO:0000256" key="3">
    <source>
        <dbReference type="ARBA" id="ARBA00023082"/>
    </source>
</evidence>
<keyword evidence="5 6" id="KW-0804">Transcription</keyword>
<dbReference type="RefSeq" id="WP_311707561.1">
    <property type="nucleotide sequence ID" value="NZ_JAVREL010000020.1"/>
</dbReference>
<dbReference type="PANTHER" id="PTHR43133:SF61">
    <property type="entry name" value="ECF RNA POLYMERASE SIGMA FACTOR SIGC"/>
    <property type="match status" value="1"/>
</dbReference>
<accession>A0ABU2MYJ3</accession>
<dbReference type="PROSITE" id="PS01063">
    <property type="entry name" value="SIGMA70_ECF"/>
    <property type="match status" value="1"/>
</dbReference>
<gene>
    <name evidence="9" type="ORF">RM590_28210</name>
</gene>
<proteinExistence type="inferred from homology"/>
<sequence length="190" mass="20892">MESTTSYRAARKRDDAAVTSWALAAGAGDESAVERFVVATRPHVRRFVIHLTGDAQAADDLTQETFLRALRALPRFEGRSSARTWLLAIARRAVVDRVRHDLARPVLVCTDAWQAVAEAAQPRHLPGIDESVALDDLMAKLPAERRQAFLLTQVLGLPYAEAAIVSDCPVGTVRSRVNRARRTLTAQLLT</sequence>
<keyword evidence="3 6" id="KW-0731">Sigma factor</keyword>
<evidence type="ECO:0000256" key="1">
    <source>
        <dbReference type="ARBA" id="ARBA00010641"/>
    </source>
</evidence>
<evidence type="ECO:0000256" key="4">
    <source>
        <dbReference type="ARBA" id="ARBA00023125"/>
    </source>
</evidence>
<dbReference type="InterPro" id="IPR014284">
    <property type="entry name" value="RNA_pol_sigma-70_dom"/>
</dbReference>
<reference evidence="10" key="1">
    <citation type="submission" date="2023-07" db="EMBL/GenBank/DDBJ databases">
        <title>30 novel species of actinomycetes from the DSMZ collection.</title>
        <authorList>
            <person name="Nouioui I."/>
        </authorList>
    </citation>
    <scope>NUCLEOTIDE SEQUENCE [LARGE SCALE GENOMIC DNA]</scope>
    <source>
        <strain evidence="10">DSM 44938</strain>
    </source>
</reference>
<keyword evidence="4 6" id="KW-0238">DNA-binding</keyword>
<evidence type="ECO:0000259" key="8">
    <source>
        <dbReference type="Pfam" id="PF08281"/>
    </source>
</evidence>
<dbReference type="InterPro" id="IPR000838">
    <property type="entry name" value="RNA_pol_sigma70_ECF_CS"/>
</dbReference>
<evidence type="ECO:0000313" key="10">
    <source>
        <dbReference type="Proteomes" id="UP001183246"/>
    </source>
</evidence>
<dbReference type="Pfam" id="PF08281">
    <property type="entry name" value="Sigma70_r4_2"/>
    <property type="match status" value="1"/>
</dbReference>
<keyword evidence="10" id="KW-1185">Reference proteome</keyword>
<evidence type="ECO:0000259" key="7">
    <source>
        <dbReference type="Pfam" id="PF04542"/>
    </source>
</evidence>
<dbReference type="InterPro" id="IPR007627">
    <property type="entry name" value="RNA_pol_sigma70_r2"/>
</dbReference>
<evidence type="ECO:0000256" key="2">
    <source>
        <dbReference type="ARBA" id="ARBA00023015"/>
    </source>
</evidence>
<dbReference type="Proteomes" id="UP001183246">
    <property type="component" value="Unassembled WGS sequence"/>
</dbReference>
<dbReference type="InterPro" id="IPR013325">
    <property type="entry name" value="RNA_pol_sigma_r2"/>
</dbReference>
<comment type="caution">
    <text evidence="9">The sequence shown here is derived from an EMBL/GenBank/DDBJ whole genome shotgun (WGS) entry which is preliminary data.</text>
</comment>
<dbReference type="SUPFAM" id="SSF88946">
    <property type="entry name" value="Sigma2 domain of RNA polymerase sigma factors"/>
    <property type="match status" value="1"/>
</dbReference>
<dbReference type="InterPro" id="IPR013249">
    <property type="entry name" value="RNA_pol_sigma70_r4_t2"/>
</dbReference>
<dbReference type="Pfam" id="PF04542">
    <property type="entry name" value="Sigma70_r2"/>
    <property type="match status" value="1"/>
</dbReference>